<evidence type="ECO:0000256" key="1">
    <source>
        <dbReference type="SAM" id="MobiDB-lite"/>
    </source>
</evidence>
<evidence type="ECO:0000313" key="3">
    <source>
        <dbReference type="EMBL" id="MDT0263458.1"/>
    </source>
</evidence>
<name>A0ABU2JFF0_9ACTN</name>
<dbReference type="Pfam" id="PF13683">
    <property type="entry name" value="rve_3"/>
    <property type="match status" value="1"/>
</dbReference>
<dbReference type="EMBL" id="JAVREH010000039">
    <property type="protein sequence ID" value="MDT0263458.1"/>
    <property type="molecule type" value="Genomic_DNA"/>
</dbReference>
<keyword evidence="4" id="KW-1185">Reference proteome</keyword>
<proteinExistence type="predicted"/>
<reference evidence="4" key="1">
    <citation type="submission" date="2023-07" db="EMBL/GenBank/DDBJ databases">
        <title>30 novel species of actinomycetes from the DSMZ collection.</title>
        <authorList>
            <person name="Nouioui I."/>
        </authorList>
    </citation>
    <scope>NUCLEOTIDE SEQUENCE [LARGE SCALE GENOMIC DNA]</scope>
    <source>
        <strain evidence="4">DSM 44399</strain>
    </source>
</reference>
<dbReference type="InterPro" id="IPR012337">
    <property type="entry name" value="RNaseH-like_sf"/>
</dbReference>
<comment type="caution">
    <text evidence="3">The sequence shown here is derived from an EMBL/GenBank/DDBJ whole genome shotgun (WGS) entry which is preliminary data.</text>
</comment>
<dbReference type="InterPro" id="IPR001584">
    <property type="entry name" value="Integrase_cat-core"/>
</dbReference>
<dbReference type="RefSeq" id="WP_311424606.1">
    <property type="nucleotide sequence ID" value="NZ_JAVREH010000039.1"/>
</dbReference>
<dbReference type="Proteomes" id="UP001183176">
    <property type="component" value="Unassembled WGS sequence"/>
</dbReference>
<sequence>MPDNAVAESFMGLFKNETIAAGSPSPTGPLRTIADVEAITMNYVDWYNNHRLHSLLDHTSPEEFEQASYAQHTGSPPGDAATSKTA</sequence>
<evidence type="ECO:0000259" key="2">
    <source>
        <dbReference type="Pfam" id="PF13683"/>
    </source>
</evidence>
<accession>A0ABU2JFF0</accession>
<feature type="region of interest" description="Disordered" evidence="1">
    <location>
        <begin position="63"/>
        <end position="86"/>
    </location>
</feature>
<organism evidence="3 4">
    <name type="scientific">Jatrophihabitans lederbergiae</name>
    <dbReference type="NCBI Taxonomy" id="3075547"/>
    <lineage>
        <taxon>Bacteria</taxon>
        <taxon>Bacillati</taxon>
        <taxon>Actinomycetota</taxon>
        <taxon>Actinomycetes</taxon>
        <taxon>Jatrophihabitantales</taxon>
        <taxon>Jatrophihabitantaceae</taxon>
        <taxon>Jatrophihabitans</taxon>
    </lineage>
</organism>
<feature type="domain" description="Integrase catalytic" evidence="2">
    <location>
        <begin position="3"/>
        <end position="61"/>
    </location>
</feature>
<gene>
    <name evidence="3" type="ORF">RM423_18910</name>
</gene>
<protein>
    <submittedName>
        <fullName evidence="3">Integrase core domain-containing protein</fullName>
    </submittedName>
</protein>
<dbReference type="SUPFAM" id="SSF53098">
    <property type="entry name" value="Ribonuclease H-like"/>
    <property type="match status" value="1"/>
</dbReference>
<evidence type="ECO:0000313" key="4">
    <source>
        <dbReference type="Proteomes" id="UP001183176"/>
    </source>
</evidence>